<accession>A0A9N9VA67</accession>
<evidence type="ECO:0000313" key="4">
    <source>
        <dbReference type="Proteomes" id="UP000696573"/>
    </source>
</evidence>
<sequence>MLPTRLLSVYEEYKKDTNSVAAWLASTSRAAGCPLSLLTDCPPASGRLKGKERKLAKLKKLSQDSNKYIIPVSKFIPLAEYVTSQKSPAIPVPACVISAIERAISARAGFATQLSHQGETLDAEKDEKHSHFVTVLKRTRDILRSKATMSPPPASAPHSASEKAIPDAASINRFASLEINQPSKEFTDMMGIERPEPVVDDPNVYEAEQTTTFRDARDFAFMLSGDLNAIRDEIVSNWRRFTDDEWDLCAAALASNTGLDLARFIIHQAEPVFEPHGGIVKFFEFFNEWLYELVIDLDLLPVDELRQRFYLCAKSGLRIGLDLVKNIGPVPPCLANYDPTASRDQLSDDEMITDDFGFVGNLVLSSASLNRHVEGFPVFDEFTREVGRVLESEQMTFFLLFAGQVFLDINHHIRKDALKAFDKMQQELESIESTLESLLTVTKQASKIHTEMIRRIQEPLRFIKQDELFEIGDRLAREMNMQPPLSCERHLLYKLSPVLCGLVIFHFRARLYDFSTRPGAITMIQDVAHLYHALHSEDMLDSDWEDLAEIENRLGLGAIFNSESNFDRPSGTRAIVRSLALQKGTSVSALKRMMNLSDGSLQVSFPRRTKKALWSQIPLSVFFTDRYVLDSGRIDMRPEDVERLLSLSKFGSVHGGNGHDPCIVATNTAQGRRPGSASTPTKHAKLFPHVLIKELGHELNKESAVIAFPYLVVENLCFEFLRDLSTSPNLWAMQQINSGRFGLPDSPEHTVLFILLCNLHQLPINKEVYKIAADSFRSKLSTCWGRAGLDKMSET</sequence>
<gene>
    <name evidence="3" type="ORF">CRHIZ90672A_00005447</name>
</gene>
<dbReference type="PANTHER" id="PTHR38795:SF1">
    <property type="entry name" value="DUF6604 DOMAIN-CONTAINING PROTEIN"/>
    <property type="match status" value="1"/>
</dbReference>
<dbReference type="OrthoDB" id="5238236at2759"/>
<protein>
    <recommendedName>
        <fullName evidence="2">DUF6604 domain-containing protein</fullName>
    </recommendedName>
</protein>
<dbReference type="AlphaFoldDB" id="A0A9N9VA67"/>
<dbReference type="PANTHER" id="PTHR38795">
    <property type="entry name" value="DUF6604 DOMAIN-CONTAINING PROTEIN"/>
    <property type="match status" value="1"/>
</dbReference>
<organism evidence="3 4">
    <name type="scientific">Clonostachys rhizophaga</name>
    <dbReference type="NCBI Taxonomy" id="160324"/>
    <lineage>
        <taxon>Eukaryota</taxon>
        <taxon>Fungi</taxon>
        <taxon>Dikarya</taxon>
        <taxon>Ascomycota</taxon>
        <taxon>Pezizomycotina</taxon>
        <taxon>Sordariomycetes</taxon>
        <taxon>Hypocreomycetidae</taxon>
        <taxon>Hypocreales</taxon>
        <taxon>Bionectriaceae</taxon>
        <taxon>Clonostachys</taxon>
    </lineage>
</organism>
<keyword evidence="1" id="KW-0175">Coiled coil</keyword>
<dbReference type="Proteomes" id="UP000696573">
    <property type="component" value="Unassembled WGS sequence"/>
</dbReference>
<comment type="caution">
    <text evidence="3">The sequence shown here is derived from an EMBL/GenBank/DDBJ whole genome shotgun (WGS) entry which is preliminary data.</text>
</comment>
<reference evidence="3" key="1">
    <citation type="submission" date="2021-10" db="EMBL/GenBank/DDBJ databases">
        <authorList>
            <person name="Piombo E."/>
        </authorList>
    </citation>
    <scope>NUCLEOTIDE SEQUENCE</scope>
</reference>
<evidence type="ECO:0000256" key="1">
    <source>
        <dbReference type="SAM" id="Coils"/>
    </source>
</evidence>
<dbReference type="InterPro" id="IPR046539">
    <property type="entry name" value="DUF6604"/>
</dbReference>
<feature type="coiled-coil region" evidence="1">
    <location>
        <begin position="414"/>
        <end position="441"/>
    </location>
</feature>
<evidence type="ECO:0000259" key="2">
    <source>
        <dbReference type="Pfam" id="PF20253"/>
    </source>
</evidence>
<dbReference type="EMBL" id="CABFNQ020000544">
    <property type="protein sequence ID" value="CAH0018822.1"/>
    <property type="molecule type" value="Genomic_DNA"/>
</dbReference>
<feature type="domain" description="DUF6604" evidence="2">
    <location>
        <begin position="12"/>
        <end position="268"/>
    </location>
</feature>
<keyword evidence="4" id="KW-1185">Reference proteome</keyword>
<name>A0A9N9VA67_9HYPO</name>
<dbReference type="Pfam" id="PF20253">
    <property type="entry name" value="DUF6604"/>
    <property type="match status" value="1"/>
</dbReference>
<evidence type="ECO:0000313" key="3">
    <source>
        <dbReference type="EMBL" id="CAH0018822.1"/>
    </source>
</evidence>
<proteinExistence type="predicted"/>